<comment type="caution">
    <text evidence="1">The sequence shown here is derived from an EMBL/GenBank/DDBJ whole genome shotgun (WGS) entry which is preliminary data.</text>
</comment>
<protein>
    <recommendedName>
        <fullName evidence="3">SMP-30/Gluconolactonase/LRE-like region domain-containing protein</fullName>
    </recommendedName>
</protein>
<dbReference type="EMBL" id="JADMLG010000002">
    <property type="protein sequence ID" value="MBH0775828.1"/>
    <property type="molecule type" value="Genomic_DNA"/>
</dbReference>
<reference evidence="1" key="1">
    <citation type="submission" date="2020-11" db="EMBL/GenBank/DDBJ databases">
        <title>Nocardia NEAU-351.nov., a novel actinomycete isolated from the cow dung.</title>
        <authorList>
            <person name="Zhang X."/>
        </authorList>
    </citation>
    <scope>NUCLEOTIDE SEQUENCE</scope>
    <source>
        <strain evidence="1">NEAU-351</strain>
    </source>
</reference>
<organism evidence="1 2">
    <name type="scientific">Nocardia bovistercoris</name>
    <dbReference type="NCBI Taxonomy" id="2785916"/>
    <lineage>
        <taxon>Bacteria</taxon>
        <taxon>Bacillati</taxon>
        <taxon>Actinomycetota</taxon>
        <taxon>Actinomycetes</taxon>
        <taxon>Mycobacteriales</taxon>
        <taxon>Nocardiaceae</taxon>
        <taxon>Nocardia</taxon>
    </lineage>
</organism>
<dbReference type="AlphaFoldDB" id="A0A931I8G0"/>
<evidence type="ECO:0000313" key="2">
    <source>
        <dbReference type="Proteomes" id="UP000655751"/>
    </source>
</evidence>
<dbReference type="SUPFAM" id="SSF63829">
    <property type="entry name" value="Calcium-dependent phosphotriesterase"/>
    <property type="match status" value="1"/>
</dbReference>
<proteinExistence type="predicted"/>
<evidence type="ECO:0008006" key="3">
    <source>
        <dbReference type="Google" id="ProtNLM"/>
    </source>
</evidence>
<keyword evidence="2" id="KW-1185">Reference proteome</keyword>
<gene>
    <name evidence="1" type="ORF">IT779_05960</name>
</gene>
<dbReference type="Proteomes" id="UP000655751">
    <property type="component" value="Unassembled WGS sequence"/>
</dbReference>
<dbReference type="InterPro" id="IPR011042">
    <property type="entry name" value="6-blade_b-propeller_TolB-like"/>
</dbReference>
<dbReference type="RefSeq" id="WP_196148149.1">
    <property type="nucleotide sequence ID" value="NZ_JADMLG010000002.1"/>
</dbReference>
<dbReference type="Gene3D" id="2.120.10.30">
    <property type="entry name" value="TolB, C-terminal domain"/>
    <property type="match status" value="1"/>
</dbReference>
<name>A0A931I8G0_9NOCA</name>
<sequence>MGIRRPRHPSGRVGVPAVRVGMAARVGPVLTKRVGLTLTTRVTSVLAVLAACVCGALPAANAEPAARADAVAGCVPARVETALPADIPIVDWSENVGFDAAGDLWVSRLYRNEVRRYDRTGASTGAVPVEFPGAVRLGPDGLLYVVYGDAPTSALRPGGILRFDPAAAQPHPEVVVSGLTTMPNGAAFDTDGTLYIATNTGVLRTTRDGVIDRDWSARAAIPGANGIAIRDHTVYLTTNAAPLGRVLSFPTAAPDQRTILADIPSRIPGVPDFTDDLIIDDSGTLYVATLSGTLTRIDPTIHTTCTILTTEPLTSVAATPGHPSDLLVGTERGPVLRVILAS</sequence>
<evidence type="ECO:0000313" key="1">
    <source>
        <dbReference type="EMBL" id="MBH0775828.1"/>
    </source>
</evidence>
<accession>A0A931I8G0</accession>